<gene>
    <name evidence="2" type="ORF">ACFONL_13350</name>
</gene>
<proteinExistence type="predicted"/>
<organism evidence="2 3">
    <name type="scientific">Camelimonas fluminis</name>
    <dbReference type="NCBI Taxonomy" id="1576911"/>
    <lineage>
        <taxon>Bacteria</taxon>
        <taxon>Pseudomonadati</taxon>
        <taxon>Pseudomonadota</taxon>
        <taxon>Alphaproteobacteria</taxon>
        <taxon>Hyphomicrobiales</taxon>
        <taxon>Chelatococcaceae</taxon>
        <taxon>Camelimonas</taxon>
    </lineage>
</organism>
<protein>
    <submittedName>
        <fullName evidence="2">Uncharacterized protein</fullName>
    </submittedName>
</protein>
<keyword evidence="1" id="KW-0472">Membrane</keyword>
<comment type="caution">
    <text evidence="2">The sequence shown here is derived from an EMBL/GenBank/DDBJ whole genome shotgun (WGS) entry which is preliminary data.</text>
</comment>
<feature type="transmembrane region" description="Helical" evidence="1">
    <location>
        <begin position="55"/>
        <end position="75"/>
    </location>
</feature>
<keyword evidence="1" id="KW-0812">Transmembrane</keyword>
<evidence type="ECO:0000313" key="3">
    <source>
        <dbReference type="Proteomes" id="UP001595704"/>
    </source>
</evidence>
<feature type="transmembrane region" description="Helical" evidence="1">
    <location>
        <begin position="27"/>
        <end position="49"/>
    </location>
</feature>
<sequence length="81" mass="8709">MSTSSAPYAHADHHAERTQAAFLSDNTAFAIAFLAIIGIFGPPVVTLSLGLPNVAFWYSSGTMVVALIFLVRLGFVRVRVE</sequence>
<dbReference type="RefSeq" id="WP_191321044.1">
    <property type="nucleotide sequence ID" value="NZ_BNCG01000038.1"/>
</dbReference>
<keyword evidence="1" id="KW-1133">Transmembrane helix</keyword>
<evidence type="ECO:0000313" key="2">
    <source>
        <dbReference type="EMBL" id="MFC3638347.1"/>
    </source>
</evidence>
<dbReference type="Proteomes" id="UP001595704">
    <property type="component" value="Unassembled WGS sequence"/>
</dbReference>
<dbReference type="EMBL" id="JBHRYC010000066">
    <property type="protein sequence ID" value="MFC3638347.1"/>
    <property type="molecule type" value="Genomic_DNA"/>
</dbReference>
<accession>A0ABV7UIL0</accession>
<keyword evidence="3" id="KW-1185">Reference proteome</keyword>
<name>A0ABV7UIL0_9HYPH</name>
<evidence type="ECO:0000256" key="1">
    <source>
        <dbReference type="SAM" id="Phobius"/>
    </source>
</evidence>
<reference evidence="3" key="1">
    <citation type="journal article" date="2019" name="Int. J. Syst. Evol. Microbiol.">
        <title>The Global Catalogue of Microorganisms (GCM) 10K type strain sequencing project: providing services to taxonomists for standard genome sequencing and annotation.</title>
        <authorList>
            <consortium name="The Broad Institute Genomics Platform"/>
            <consortium name="The Broad Institute Genome Sequencing Center for Infectious Disease"/>
            <person name="Wu L."/>
            <person name="Ma J."/>
        </authorList>
    </citation>
    <scope>NUCLEOTIDE SEQUENCE [LARGE SCALE GENOMIC DNA]</scope>
    <source>
        <strain evidence="3">KCTC 42282</strain>
    </source>
</reference>